<dbReference type="GeneID" id="45235053"/>
<proteinExistence type="predicted"/>
<dbReference type="BioCyc" id="ASP62977:ACIAD_RS12685-MONOMER"/>
<sequence>MQINYPYCHSEHVHRIIHNSSSSHQDTMNSLGSSATFASIGASLTKHLPTHLPLSPWMGGIASALIGRLFNSVFNDPSPRPSITMSYFYCESCHQNFQ</sequence>
<dbReference type="KEGG" id="aci:ACIAD2810"/>
<dbReference type="RefSeq" id="WP_004929253.1">
    <property type="nucleotide sequence ID" value="NC_005966.1"/>
</dbReference>
<dbReference type="eggNOG" id="ENOG5031RYH">
    <property type="taxonomic scope" value="Bacteria"/>
</dbReference>
<reference evidence="1 2" key="1">
    <citation type="journal article" date="2004" name="Nucleic Acids Res.">
        <title>Unique features revealed by the genome sequence of Acinetobacter sp. ADP1, a versatile and naturally transformation competent bacterium.</title>
        <authorList>
            <person name="Barbe V."/>
            <person name="Vallenet D."/>
            <person name="Fonknechten N."/>
            <person name="Kreimeyer A."/>
            <person name="Oztas S."/>
            <person name="Labarre L."/>
            <person name="Cruveiller S."/>
            <person name="Robert C."/>
            <person name="Duprat S."/>
            <person name="Wincker P."/>
            <person name="Ornston L.N."/>
            <person name="Weissenbach J."/>
            <person name="Marliere P."/>
            <person name="Cohen G.N."/>
            <person name="Medigue C."/>
        </authorList>
    </citation>
    <scope>NUCLEOTIDE SEQUENCE [LARGE SCALE GENOMIC DNA]</scope>
    <source>
        <strain evidence="2">ATCC 33305 / BD413 / ADP1</strain>
    </source>
</reference>
<name>Q6F8R7_ACIAD</name>
<dbReference type="OrthoDB" id="6700827at2"/>
<accession>Q6F8R7</accession>
<dbReference type="Proteomes" id="UP000000430">
    <property type="component" value="Chromosome"/>
</dbReference>
<gene>
    <name evidence="1" type="ordered locus">ACIAD2810</name>
</gene>
<evidence type="ECO:0000313" key="2">
    <source>
        <dbReference type="Proteomes" id="UP000000430"/>
    </source>
</evidence>
<dbReference type="EMBL" id="CR543861">
    <property type="protein sequence ID" value="CAG69548.1"/>
    <property type="molecule type" value="Genomic_DNA"/>
</dbReference>
<dbReference type="AlphaFoldDB" id="Q6F8R7"/>
<evidence type="ECO:0000313" key="1">
    <source>
        <dbReference type="EMBL" id="CAG69548.1"/>
    </source>
</evidence>
<protein>
    <submittedName>
        <fullName evidence="1">Uncharacterized protein</fullName>
    </submittedName>
</protein>
<dbReference type="HOGENOM" id="CLU_168742_0_0_6"/>
<organism evidence="1 2">
    <name type="scientific">Acinetobacter baylyi (strain ATCC 33305 / BD413 / ADP1)</name>
    <dbReference type="NCBI Taxonomy" id="62977"/>
    <lineage>
        <taxon>Bacteria</taxon>
        <taxon>Pseudomonadati</taxon>
        <taxon>Pseudomonadota</taxon>
        <taxon>Gammaproteobacteria</taxon>
        <taxon>Moraxellales</taxon>
        <taxon>Moraxellaceae</taxon>
        <taxon>Acinetobacter</taxon>
    </lineage>
</organism>